<evidence type="ECO:0000313" key="2">
    <source>
        <dbReference type="EMBL" id="MEE7459822.1"/>
    </source>
</evidence>
<organism evidence="2 3">
    <name type="scientific">Methylobacterium radiotolerans</name>
    <dbReference type="NCBI Taxonomy" id="31998"/>
    <lineage>
        <taxon>Bacteria</taxon>
        <taxon>Pseudomonadati</taxon>
        <taxon>Pseudomonadota</taxon>
        <taxon>Alphaproteobacteria</taxon>
        <taxon>Hyphomicrobiales</taxon>
        <taxon>Methylobacteriaceae</taxon>
        <taxon>Methylobacterium</taxon>
    </lineage>
</organism>
<proteinExistence type="predicted"/>
<sequence>MPRYFFDVEDGESTTDEEGTVLTGRDQVAAEAMKTMLEIAAFEATVKDERGLSVTARDEAGRKVYRTSLTIRAEWL</sequence>
<evidence type="ECO:0000313" key="3">
    <source>
        <dbReference type="Proteomes" id="UP001349262"/>
    </source>
</evidence>
<protein>
    <recommendedName>
        <fullName evidence="1">DUF6894 domain-containing protein</fullName>
    </recommendedName>
</protein>
<dbReference type="InterPro" id="IPR054189">
    <property type="entry name" value="DUF6894"/>
</dbReference>
<dbReference type="Pfam" id="PF21834">
    <property type="entry name" value="DUF6894"/>
    <property type="match status" value="1"/>
</dbReference>
<evidence type="ECO:0000259" key="1">
    <source>
        <dbReference type="Pfam" id="PF21834"/>
    </source>
</evidence>
<dbReference type="Proteomes" id="UP001349262">
    <property type="component" value="Unassembled WGS sequence"/>
</dbReference>
<feature type="domain" description="DUF6894" evidence="1">
    <location>
        <begin position="3"/>
        <end position="70"/>
    </location>
</feature>
<dbReference type="EMBL" id="MLBY01000005">
    <property type="protein sequence ID" value="MEE7459822.1"/>
    <property type="molecule type" value="Genomic_DNA"/>
</dbReference>
<reference evidence="2 3" key="1">
    <citation type="journal article" date="2012" name="Genet. Mol. Biol.">
        <title>Analysis of 16S rRNA and mxaF genes revealing insights into Methylobacterium niche-specific plant association.</title>
        <authorList>
            <person name="Dourado M.N."/>
            <person name="Andreote F.D."/>
            <person name="Dini-Andreote F."/>
            <person name="Conti R."/>
            <person name="Araujo J.M."/>
            <person name="Araujo W.L."/>
        </authorList>
    </citation>
    <scope>NUCLEOTIDE SEQUENCE [LARGE SCALE GENOMIC DNA]</scope>
    <source>
        <strain evidence="2 3">SR1.6/4</strain>
    </source>
</reference>
<name>A0ABU7TGW2_9HYPH</name>
<comment type="caution">
    <text evidence="2">The sequence shown here is derived from an EMBL/GenBank/DDBJ whole genome shotgun (WGS) entry which is preliminary data.</text>
</comment>
<keyword evidence="3" id="KW-1185">Reference proteome</keyword>
<gene>
    <name evidence="2" type="ORF">MRSR164_24530</name>
</gene>
<accession>A0ABU7TGW2</accession>